<organism evidence="3 4">
    <name type="scientific">Paraburkholderia fungorum</name>
    <dbReference type="NCBI Taxonomy" id="134537"/>
    <lineage>
        <taxon>Bacteria</taxon>
        <taxon>Pseudomonadati</taxon>
        <taxon>Pseudomonadota</taxon>
        <taxon>Betaproteobacteria</taxon>
        <taxon>Burkholderiales</taxon>
        <taxon>Burkholderiaceae</taxon>
        <taxon>Paraburkholderia</taxon>
    </lineage>
</organism>
<evidence type="ECO:0000256" key="2">
    <source>
        <dbReference type="ARBA" id="ARBA00023043"/>
    </source>
</evidence>
<dbReference type="GeneID" id="66516874"/>
<dbReference type="PANTHER" id="PTHR24198:SF165">
    <property type="entry name" value="ANKYRIN REPEAT-CONTAINING PROTEIN-RELATED"/>
    <property type="match status" value="1"/>
</dbReference>
<evidence type="ECO:0000313" key="4">
    <source>
        <dbReference type="Proteomes" id="UP000032614"/>
    </source>
</evidence>
<dbReference type="Pfam" id="PF12796">
    <property type="entry name" value="Ank_2"/>
    <property type="match status" value="1"/>
</dbReference>
<dbReference type="Gene3D" id="1.25.40.20">
    <property type="entry name" value="Ankyrin repeat-containing domain"/>
    <property type="match status" value="1"/>
</dbReference>
<proteinExistence type="predicted"/>
<dbReference type="InterPro" id="IPR002110">
    <property type="entry name" value="Ankyrin_rpt"/>
</dbReference>
<dbReference type="KEGG" id="bfn:OI25_2939"/>
<dbReference type="InterPro" id="IPR036770">
    <property type="entry name" value="Ankyrin_rpt-contain_sf"/>
</dbReference>
<accession>A0AAU8T148</accession>
<sequence length="267" mass="29672">MADEHLGWQLSSIFKNDDHGRLKQFFDNVKELAQDGWAPQMAEAALPEASAAKAARCIEFLATEIGAERTWFLNAALMRAVWKMQLDIVKALLPHANVNLVNADGDTPLMNACRGGMRAIVEWMIPYADVDTRGRGQRTALMVAAKGGGGDVLWAILPHANRLLRDKRGYNALMHAIEWKNKEALEILLECCARDEVFSHSRHKWAISAFELAQRVEAQGGLNAAEMIIKEFARREAIEIQGVVSRAAGSKREDASNAPHSHTPRRL</sequence>
<dbReference type="Proteomes" id="UP000032614">
    <property type="component" value="Chromosome 1"/>
</dbReference>
<dbReference type="EMBL" id="CP010026">
    <property type="protein sequence ID" value="AJZ59912.1"/>
    <property type="molecule type" value="Genomic_DNA"/>
</dbReference>
<dbReference type="SUPFAM" id="SSF48403">
    <property type="entry name" value="Ankyrin repeat"/>
    <property type="match status" value="1"/>
</dbReference>
<dbReference type="SMART" id="SM00248">
    <property type="entry name" value="ANK"/>
    <property type="match status" value="4"/>
</dbReference>
<protein>
    <submittedName>
        <fullName evidence="3">Ankyrin repeat family protein</fullName>
    </submittedName>
</protein>
<reference evidence="3 4" key="1">
    <citation type="journal article" date="2015" name="Genome Announc.">
        <title>Complete genome sequences for 59 burkholderia isolates, both pathogenic and near neighbor.</title>
        <authorList>
            <person name="Johnson S.L."/>
            <person name="Bishop-Lilly K.A."/>
            <person name="Ladner J.T."/>
            <person name="Daligault H.E."/>
            <person name="Davenport K.W."/>
            <person name="Jaissle J."/>
            <person name="Frey K.G."/>
            <person name="Koroleva G.I."/>
            <person name="Bruce D.C."/>
            <person name="Coyne S.R."/>
            <person name="Broomall S.M."/>
            <person name="Li P.E."/>
            <person name="Teshima H."/>
            <person name="Gibbons H.S."/>
            <person name="Palacios G.F."/>
            <person name="Rosenzweig C.N."/>
            <person name="Redden C.L."/>
            <person name="Xu Y."/>
            <person name="Minogue T.D."/>
            <person name="Chain P.S."/>
        </authorList>
    </citation>
    <scope>NUCLEOTIDE SEQUENCE [LARGE SCALE GENOMIC DNA]</scope>
    <source>
        <strain evidence="3 4">ATCC BAA-463</strain>
    </source>
</reference>
<keyword evidence="1" id="KW-0677">Repeat</keyword>
<dbReference type="PANTHER" id="PTHR24198">
    <property type="entry name" value="ANKYRIN REPEAT AND PROTEIN KINASE DOMAIN-CONTAINING PROTEIN"/>
    <property type="match status" value="1"/>
</dbReference>
<evidence type="ECO:0000256" key="1">
    <source>
        <dbReference type="ARBA" id="ARBA00022737"/>
    </source>
</evidence>
<name>A0AAU8T148_9BURK</name>
<gene>
    <name evidence="3" type="ORF">OI25_2939</name>
</gene>
<evidence type="ECO:0000313" key="3">
    <source>
        <dbReference type="EMBL" id="AJZ59912.1"/>
    </source>
</evidence>
<dbReference type="AlphaFoldDB" id="A0AAU8T148"/>
<keyword evidence="2" id="KW-0040">ANK repeat</keyword>
<dbReference type="RefSeq" id="WP_046568623.1">
    <property type="nucleotide sequence ID" value="NZ_CP010026.1"/>
</dbReference>